<comment type="caution">
    <text evidence="1">The sequence shown here is derived from an EMBL/GenBank/DDBJ whole genome shotgun (WGS) entry which is preliminary data.</text>
</comment>
<dbReference type="Proteomes" id="UP000523196">
    <property type="component" value="Unassembled WGS sequence"/>
</dbReference>
<protein>
    <submittedName>
        <fullName evidence="1">Uncharacterized protein</fullName>
    </submittedName>
</protein>
<dbReference type="RefSeq" id="WP_182687891.1">
    <property type="nucleotide sequence ID" value="NZ_JACHTF010000012.1"/>
</dbReference>
<keyword evidence="2" id="KW-1185">Reference proteome</keyword>
<reference evidence="1 2" key="1">
    <citation type="submission" date="2020-08" db="EMBL/GenBank/DDBJ databases">
        <authorList>
            <person name="Xu S."/>
            <person name="Li A."/>
        </authorList>
    </citation>
    <scope>NUCLEOTIDE SEQUENCE [LARGE SCALE GENOMIC DNA]</scope>
    <source>
        <strain evidence="1 2">119BY6-57</strain>
    </source>
</reference>
<evidence type="ECO:0000313" key="2">
    <source>
        <dbReference type="Proteomes" id="UP000523196"/>
    </source>
</evidence>
<organism evidence="1 2">
    <name type="scientific">Marilutibacter spongiae</name>
    <dbReference type="NCBI Taxonomy" id="2025720"/>
    <lineage>
        <taxon>Bacteria</taxon>
        <taxon>Pseudomonadati</taxon>
        <taxon>Pseudomonadota</taxon>
        <taxon>Gammaproteobacteria</taxon>
        <taxon>Lysobacterales</taxon>
        <taxon>Lysobacteraceae</taxon>
        <taxon>Marilutibacter</taxon>
    </lineage>
</organism>
<proteinExistence type="predicted"/>
<accession>A0A7W3Y6T3</accession>
<sequence length="89" mass="10122">MNLIYARSAATASAFARDEALMPGDWKWIQDADTIRQYPRAHIFKLPRWQENPHREWIDAAMQRAADAHRLGMLTDLEKGNDTLGISGA</sequence>
<evidence type="ECO:0000313" key="1">
    <source>
        <dbReference type="EMBL" id="MBB1061246.1"/>
    </source>
</evidence>
<dbReference type="EMBL" id="JACHTF010000012">
    <property type="protein sequence ID" value="MBB1061246.1"/>
    <property type="molecule type" value="Genomic_DNA"/>
</dbReference>
<dbReference type="AlphaFoldDB" id="A0A7W3Y6T3"/>
<gene>
    <name evidence="1" type="ORF">H4F98_11770</name>
</gene>
<name>A0A7W3Y6T3_9GAMM</name>